<dbReference type="OrthoDB" id="4204167at2"/>
<name>A0A543PTP5_9MICO</name>
<feature type="signal peptide" evidence="1">
    <location>
        <begin position="1"/>
        <end position="29"/>
    </location>
</feature>
<accession>A0A543PTP5</accession>
<keyword evidence="1" id="KW-0732">Signal</keyword>
<reference evidence="2 3" key="1">
    <citation type="submission" date="2019-06" db="EMBL/GenBank/DDBJ databases">
        <title>Sequencing the genomes of 1000 actinobacteria strains.</title>
        <authorList>
            <person name="Klenk H.-P."/>
        </authorList>
    </citation>
    <scope>NUCLEOTIDE SEQUENCE [LARGE SCALE GENOMIC DNA]</scope>
    <source>
        <strain evidence="2 3">DSM 21776</strain>
    </source>
</reference>
<evidence type="ECO:0000313" key="3">
    <source>
        <dbReference type="Proteomes" id="UP000320085"/>
    </source>
</evidence>
<feature type="chain" id="PRO_5021801011" description="Secreted protein" evidence="1">
    <location>
        <begin position="30"/>
        <end position="126"/>
    </location>
</feature>
<dbReference type="EMBL" id="VFQF01000001">
    <property type="protein sequence ID" value="TQN47457.1"/>
    <property type="molecule type" value="Genomic_DNA"/>
</dbReference>
<gene>
    <name evidence="2" type="ORF">FHX52_0559</name>
</gene>
<evidence type="ECO:0000256" key="1">
    <source>
        <dbReference type="SAM" id="SignalP"/>
    </source>
</evidence>
<dbReference type="RefSeq" id="WP_141819703.1">
    <property type="nucleotide sequence ID" value="NZ_BAAAQC010000005.1"/>
</dbReference>
<protein>
    <recommendedName>
        <fullName evidence="4">Secreted protein</fullName>
    </recommendedName>
</protein>
<proteinExistence type="predicted"/>
<dbReference type="Proteomes" id="UP000320085">
    <property type="component" value="Unassembled WGS sequence"/>
</dbReference>
<sequence>MSTFTRLASLAAVSVAAASAIAGATSASASTFNTVGLAPGQTACVQQYAAYQARADGTATAAGAKFKVLRSGTVINSTPSRANQYAAEFRSVWGNFPGPGYYSLCATNTGTTNTIVTLQVRTDGEI</sequence>
<organism evidence="2 3">
    <name type="scientific">Humibacillus xanthopallidus</name>
    <dbReference type="NCBI Taxonomy" id="412689"/>
    <lineage>
        <taxon>Bacteria</taxon>
        <taxon>Bacillati</taxon>
        <taxon>Actinomycetota</taxon>
        <taxon>Actinomycetes</taxon>
        <taxon>Micrococcales</taxon>
        <taxon>Intrasporangiaceae</taxon>
        <taxon>Humibacillus</taxon>
    </lineage>
</organism>
<comment type="caution">
    <text evidence="2">The sequence shown here is derived from an EMBL/GenBank/DDBJ whole genome shotgun (WGS) entry which is preliminary data.</text>
</comment>
<dbReference type="AlphaFoldDB" id="A0A543PTP5"/>
<evidence type="ECO:0000313" key="2">
    <source>
        <dbReference type="EMBL" id="TQN47457.1"/>
    </source>
</evidence>
<evidence type="ECO:0008006" key="4">
    <source>
        <dbReference type="Google" id="ProtNLM"/>
    </source>
</evidence>